<dbReference type="PANTHER" id="PTHR35011:SF4">
    <property type="entry name" value="SLL1102 PROTEIN"/>
    <property type="match status" value="1"/>
</dbReference>
<dbReference type="Pfam" id="PF04290">
    <property type="entry name" value="DctQ"/>
    <property type="match status" value="1"/>
</dbReference>
<name>A0A0D1EHD9_9RHOB</name>
<reference evidence="12 13" key="1">
    <citation type="submission" date="2015-02" db="EMBL/GenBank/DDBJ databases">
        <title>Genome Sequence of Jannaschia aquimarina DSM28248, a member of the Roseobacter clade.</title>
        <authorList>
            <person name="Voget S."/>
            <person name="Daniel R."/>
        </authorList>
    </citation>
    <scope>NUCLEOTIDE SEQUENCE [LARGE SCALE GENOMIC DNA]</scope>
    <source>
        <strain evidence="12 13">GSW-M26</strain>
    </source>
</reference>
<protein>
    <recommendedName>
        <fullName evidence="9">TRAP transporter small permease protein</fullName>
    </recommendedName>
</protein>
<evidence type="ECO:0000256" key="3">
    <source>
        <dbReference type="ARBA" id="ARBA00022475"/>
    </source>
</evidence>
<dbReference type="Proteomes" id="UP000032232">
    <property type="component" value="Unassembled WGS sequence"/>
</dbReference>
<evidence type="ECO:0000256" key="4">
    <source>
        <dbReference type="ARBA" id="ARBA00022519"/>
    </source>
</evidence>
<evidence type="ECO:0000256" key="2">
    <source>
        <dbReference type="ARBA" id="ARBA00022448"/>
    </source>
</evidence>
<evidence type="ECO:0000256" key="9">
    <source>
        <dbReference type="RuleBase" id="RU369079"/>
    </source>
</evidence>
<keyword evidence="3" id="KW-1003">Cell membrane</keyword>
<dbReference type="GO" id="GO:0005886">
    <property type="term" value="C:plasma membrane"/>
    <property type="evidence" value="ECO:0007669"/>
    <property type="project" value="UniProtKB-SubCell"/>
</dbReference>
<feature type="region of interest" description="Disordered" evidence="10">
    <location>
        <begin position="269"/>
        <end position="294"/>
    </location>
</feature>
<feature type="domain" description="Tripartite ATP-independent periplasmic transporters DctQ component" evidence="11">
    <location>
        <begin position="113"/>
        <end position="244"/>
    </location>
</feature>
<dbReference type="InterPro" id="IPR055348">
    <property type="entry name" value="DctQ"/>
</dbReference>
<comment type="similarity">
    <text evidence="8 9">Belongs to the TRAP transporter small permease family.</text>
</comment>
<keyword evidence="2 9" id="KW-0813">Transport</keyword>
<keyword evidence="5 9" id="KW-0812">Transmembrane</keyword>
<feature type="compositionally biased region" description="Polar residues" evidence="10">
    <location>
        <begin position="284"/>
        <end position="294"/>
    </location>
</feature>
<keyword evidence="13" id="KW-1185">Reference proteome</keyword>
<proteinExistence type="inferred from homology"/>
<keyword evidence="7 9" id="KW-0472">Membrane</keyword>
<feature type="transmembrane region" description="Helical" evidence="9">
    <location>
        <begin position="20"/>
        <end position="42"/>
    </location>
</feature>
<comment type="caution">
    <text evidence="9">Lacks conserved residue(s) required for the propagation of feature annotation.</text>
</comment>
<evidence type="ECO:0000256" key="10">
    <source>
        <dbReference type="SAM" id="MobiDB-lite"/>
    </source>
</evidence>
<dbReference type="RefSeq" id="WP_084629904.1">
    <property type="nucleotide sequence ID" value="NZ_FZPF01000011.1"/>
</dbReference>
<dbReference type="OrthoDB" id="4250245at2"/>
<dbReference type="AlphaFoldDB" id="A0A0D1EHD9"/>
<accession>A0A0D1EHD9</accession>
<feature type="compositionally biased region" description="Basic and acidic residues" evidence="10">
    <location>
        <begin position="269"/>
        <end position="282"/>
    </location>
</feature>
<comment type="caution">
    <text evidence="12">The sequence shown here is derived from an EMBL/GenBank/DDBJ whole genome shotgun (WGS) entry which is preliminary data.</text>
</comment>
<feature type="transmembrane region" description="Helical" evidence="9">
    <location>
        <begin position="176"/>
        <end position="197"/>
    </location>
</feature>
<gene>
    <name evidence="12" type="ORF">jaqu_30630</name>
</gene>
<evidence type="ECO:0000256" key="7">
    <source>
        <dbReference type="ARBA" id="ARBA00023136"/>
    </source>
</evidence>
<evidence type="ECO:0000256" key="6">
    <source>
        <dbReference type="ARBA" id="ARBA00022989"/>
    </source>
</evidence>
<dbReference type="InterPro" id="IPR007387">
    <property type="entry name" value="TRAP_DctQ"/>
</dbReference>
<evidence type="ECO:0000259" key="11">
    <source>
        <dbReference type="Pfam" id="PF04290"/>
    </source>
</evidence>
<evidence type="ECO:0000313" key="12">
    <source>
        <dbReference type="EMBL" id="KIT15240.1"/>
    </source>
</evidence>
<dbReference type="PANTHER" id="PTHR35011">
    <property type="entry name" value="2,3-DIKETO-L-GULONATE TRAP TRANSPORTER SMALL PERMEASE PROTEIN YIAM"/>
    <property type="match status" value="1"/>
</dbReference>
<evidence type="ECO:0000256" key="8">
    <source>
        <dbReference type="ARBA" id="ARBA00038436"/>
    </source>
</evidence>
<evidence type="ECO:0000313" key="13">
    <source>
        <dbReference type="Proteomes" id="UP000032232"/>
    </source>
</evidence>
<keyword evidence="6 9" id="KW-1133">Transmembrane helix</keyword>
<feature type="transmembrane region" description="Helical" evidence="9">
    <location>
        <begin position="101"/>
        <end position="119"/>
    </location>
</feature>
<feature type="transmembrane region" description="Helical" evidence="9">
    <location>
        <begin position="139"/>
        <end position="155"/>
    </location>
</feature>
<organism evidence="12 13">
    <name type="scientific">Jannaschia aquimarina</name>
    <dbReference type="NCBI Taxonomy" id="935700"/>
    <lineage>
        <taxon>Bacteria</taxon>
        <taxon>Pseudomonadati</taxon>
        <taxon>Pseudomonadota</taxon>
        <taxon>Alphaproteobacteria</taxon>
        <taxon>Rhodobacterales</taxon>
        <taxon>Roseobacteraceae</taxon>
        <taxon>Jannaschia</taxon>
    </lineage>
</organism>
<evidence type="ECO:0000256" key="1">
    <source>
        <dbReference type="ARBA" id="ARBA00004429"/>
    </source>
</evidence>
<feature type="transmembrane region" description="Helical" evidence="9">
    <location>
        <begin position="224"/>
        <end position="242"/>
    </location>
</feature>
<keyword evidence="4 9" id="KW-0997">Cell inner membrane</keyword>
<sequence>MSHSSKTPQAAKTATAIEWIMPIAFILVFGWVVWNGANYLIAAPGAEATEAALIRRYGMADIWDWIALILAPILFALGVATARRSPMEWEDFSLPDRLAVFIGRIAMMLVAILVGVMFYEVIARYVFAAPTLWANEMSLWLAVFIFLLAGLYAMQQRSHIRIYLLYDVCPRWVQRTFDVISTGLILLFAFMLFWGGYNEARDKFLRWETFGTAFDPPIPATVKPLILVVVALVALQAIFNLIRDWNLAPVVHSAADDIDEEELRRLREQVSREGVGEEDVTRGRVQQTHPRADD</sequence>
<dbReference type="EMBL" id="JYFE01000055">
    <property type="protein sequence ID" value="KIT15240.1"/>
    <property type="molecule type" value="Genomic_DNA"/>
</dbReference>
<feature type="transmembrane region" description="Helical" evidence="9">
    <location>
        <begin position="62"/>
        <end position="80"/>
    </location>
</feature>
<comment type="function">
    <text evidence="9">Part of the tripartite ATP-independent periplasmic (TRAP) transport system.</text>
</comment>
<dbReference type="STRING" id="935700.jaqu_30630"/>
<comment type="subunit">
    <text evidence="9">The complex comprises the extracytoplasmic solute receptor protein and the two transmembrane proteins.</text>
</comment>
<evidence type="ECO:0000256" key="5">
    <source>
        <dbReference type="ARBA" id="ARBA00022692"/>
    </source>
</evidence>
<dbReference type="PATRIC" id="fig|935700.4.peg.3164"/>
<dbReference type="GO" id="GO:0022857">
    <property type="term" value="F:transmembrane transporter activity"/>
    <property type="evidence" value="ECO:0007669"/>
    <property type="project" value="UniProtKB-UniRule"/>
</dbReference>
<comment type="subcellular location">
    <subcellularLocation>
        <location evidence="1 9">Cell inner membrane</location>
        <topology evidence="1 9">Multi-pass membrane protein</topology>
    </subcellularLocation>
</comment>